<evidence type="ECO:0000313" key="6">
    <source>
        <dbReference type="Proteomes" id="UP000570016"/>
    </source>
</evidence>
<dbReference type="EMBL" id="VZRY01001747">
    <property type="protein sequence ID" value="NWW86999.1"/>
    <property type="molecule type" value="Genomic_DNA"/>
</dbReference>
<keyword evidence="6" id="KW-1185">Reference proteome</keyword>
<proteinExistence type="predicted"/>
<evidence type="ECO:0000313" key="5">
    <source>
        <dbReference type="EMBL" id="NWW86999.1"/>
    </source>
</evidence>
<evidence type="ECO:0000256" key="1">
    <source>
        <dbReference type="ARBA" id="ARBA00023054"/>
    </source>
</evidence>
<dbReference type="PANTHER" id="PTHR21694">
    <property type="entry name" value="COILED-COIL DOMAIN-CONTAINING PROTEIN 63"/>
    <property type="match status" value="1"/>
</dbReference>
<protein>
    <submittedName>
        <fullName evidence="5">CCD63 protein</fullName>
    </submittedName>
</protein>
<evidence type="ECO:0000259" key="4">
    <source>
        <dbReference type="Pfam" id="PF21773"/>
    </source>
</evidence>
<feature type="domain" description="ODAD1 central coiled coil region" evidence="4">
    <location>
        <begin position="91"/>
        <end position="374"/>
    </location>
</feature>
<keyword evidence="1 2" id="KW-0175">Coiled coil</keyword>
<organism evidence="5 6">
    <name type="scientific">Rhynochetos jubatus</name>
    <name type="common">kagu</name>
    <dbReference type="NCBI Taxonomy" id="54386"/>
    <lineage>
        <taxon>Eukaryota</taxon>
        <taxon>Metazoa</taxon>
        <taxon>Chordata</taxon>
        <taxon>Craniata</taxon>
        <taxon>Vertebrata</taxon>
        <taxon>Euteleostomi</taxon>
        <taxon>Archelosauria</taxon>
        <taxon>Archosauria</taxon>
        <taxon>Dinosauria</taxon>
        <taxon>Saurischia</taxon>
        <taxon>Theropoda</taxon>
        <taxon>Coelurosauria</taxon>
        <taxon>Aves</taxon>
        <taxon>Neognathae</taxon>
        <taxon>Neoaves</taxon>
        <taxon>Phaethontimorphae</taxon>
        <taxon>Eurypygiformes</taxon>
        <taxon>Rhynochetidae</taxon>
        <taxon>Rhynochetos</taxon>
    </lineage>
</organism>
<comment type="caution">
    <text evidence="5">The sequence shown here is derived from an EMBL/GenBank/DDBJ whole genome shotgun (WGS) entry which is preliminary data.</text>
</comment>
<feature type="non-terminal residue" evidence="5">
    <location>
        <position position="489"/>
    </location>
</feature>
<sequence>KEIKTLAREHNEALLMLRQVASRQDEVLDGRKRTELQRLLETRHQYDSLIRDRKAQLSDLDKQILELEKKIVKQNQITGKAKQETSNKQLQKNTETLELRLNVATVRFNTILAKNKMLREEIESLRIQKATLDKLHFKLRKKLGQQRSRMNAAIEKSAQAYEQRMADLERIAAMNNKNNRDTAQFSAKQQERERVLSQESKLKDFILAKLTDRSQLEEEAQKKKALKAIQRAQQRQGETFKNWEAAYMCLLELAEDKNIDQLVDRFIKKETKDFSCFNYAIEMKSEVEEMRQKIKNVQDEITALETEQNNQKSSAVRVLQELEERLMATTEEANRYEEQCKESRKALGLLRCDLETLLKDINCDATPIMRQLGENGQITDLNLMKFIDLVDKKTTQLLLMESMLRYMLACDLYSAEAFTNPFLDGTELLQETDDDQPFLTALDSTPHAIDTLEVPLDHDQLRQLVLQHHEEERRRAPRLRRKKRDSFDF</sequence>
<evidence type="ECO:0000256" key="3">
    <source>
        <dbReference type="SAM" id="MobiDB-lite"/>
    </source>
</evidence>
<dbReference type="GO" id="GO:0005930">
    <property type="term" value="C:axoneme"/>
    <property type="evidence" value="ECO:0007669"/>
    <property type="project" value="TreeGrafter"/>
</dbReference>
<dbReference type="InterPro" id="IPR049258">
    <property type="entry name" value="ODAD1_CC"/>
</dbReference>
<accession>A0A7K6RNB8</accession>
<evidence type="ECO:0000256" key="2">
    <source>
        <dbReference type="SAM" id="Coils"/>
    </source>
</evidence>
<dbReference type="GO" id="GO:0036158">
    <property type="term" value="P:outer dynein arm assembly"/>
    <property type="evidence" value="ECO:0007669"/>
    <property type="project" value="TreeGrafter"/>
</dbReference>
<feature type="coiled-coil region" evidence="2">
    <location>
        <begin position="280"/>
        <end position="346"/>
    </location>
</feature>
<dbReference type="OrthoDB" id="6766775at2759"/>
<feature type="coiled-coil region" evidence="2">
    <location>
        <begin position="50"/>
        <end position="178"/>
    </location>
</feature>
<feature type="non-terminal residue" evidence="5">
    <location>
        <position position="1"/>
    </location>
</feature>
<dbReference type="PANTHER" id="PTHR21694:SF18">
    <property type="entry name" value="COILED-COIL DOMAIN-CONTAINING PROTEIN 63"/>
    <property type="match status" value="1"/>
</dbReference>
<reference evidence="5 6" key="1">
    <citation type="submission" date="2019-09" db="EMBL/GenBank/DDBJ databases">
        <title>Bird 10,000 Genomes (B10K) Project - Family phase.</title>
        <authorList>
            <person name="Zhang G."/>
        </authorList>
    </citation>
    <scope>NUCLEOTIDE SEQUENCE [LARGE SCALE GENOMIC DNA]</scope>
    <source>
        <strain evidence="5">B10K-DU-029-58</strain>
        <tissue evidence="5">Muscle</tissue>
    </source>
</reference>
<dbReference type="AlphaFoldDB" id="A0A7K6RNB8"/>
<dbReference type="Pfam" id="PF21773">
    <property type="entry name" value="ODAD1_CC"/>
    <property type="match status" value="1"/>
</dbReference>
<dbReference type="InterPro" id="IPR051876">
    <property type="entry name" value="ODA-DC/CCD"/>
</dbReference>
<feature type="compositionally biased region" description="Basic residues" evidence="3">
    <location>
        <begin position="475"/>
        <end position="489"/>
    </location>
</feature>
<dbReference type="Proteomes" id="UP000570016">
    <property type="component" value="Unassembled WGS sequence"/>
</dbReference>
<dbReference type="GO" id="GO:0003341">
    <property type="term" value="P:cilium movement"/>
    <property type="evidence" value="ECO:0007669"/>
    <property type="project" value="TreeGrafter"/>
</dbReference>
<gene>
    <name evidence="5" type="primary">Ccdc63</name>
    <name evidence="5" type="ORF">RHYJUB_R13313</name>
</gene>
<name>A0A7K6RNB8_9AVES</name>
<feature type="region of interest" description="Disordered" evidence="3">
    <location>
        <begin position="468"/>
        <end position="489"/>
    </location>
</feature>